<dbReference type="PANTHER" id="PTHR44688">
    <property type="entry name" value="DNA-BINDING TRANSCRIPTIONAL ACTIVATOR DEVR_DOSR"/>
    <property type="match status" value="1"/>
</dbReference>
<dbReference type="SUPFAM" id="SSF46894">
    <property type="entry name" value="C-terminal effector domain of the bipartite response regulators"/>
    <property type="match status" value="1"/>
</dbReference>
<gene>
    <name evidence="5" type="ORF">GCM10009775_25960</name>
</gene>
<dbReference type="PROSITE" id="PS00622">
    <property type="entry name" value="HTH_LUXR_1"/>
    <property type="match status" value="1"/>
</dbReference>
<keyword evidence="6" id="KW-1185">Reference proteome</keyword>
<organism evidence="5 6">
    <name type="scientific">Microbacterium aoyamense</name>
    <dbReference type="NCBI Taxonomy" id="344166"/>
    <lineage>
        <taxon>Bacteria</taxon>
        <taxon>Bacillati</taxon>
        <taxon>Actinomycetota</taxon>
        <taxon>Actinomycetes</taxon>
        <taxon>Micrococcales</taxon>
        <taxon>Microbacteriaceae</taxon>
        <taxon>Microbacterium</taxon>
    </lineage>
</organism>
<protein>
    <recommendedName>
        <fullName evidence="4">HTH luxR-type domain-containing protein</fullName>
    </recommendedName>
</protein>
<accession>A0ABP5B832</accession>
<evidence type="ECO:0000313" key="6">
    <source>
        <dbReference type="Proteomes" id="UP001501343"/>
    </source>
</evidence>
<dbReference type="RefSeq" id="WP_248147689.1">
    <property type="nucleotide sequence ID" value="NZ_BAAAOF010000005.1"/>
</dbReference>
<dbReference type="SMART" id="SM00421">
    <property type="entry name" value="HTH_LUXR"/>
    <property type="match status" value="1"/>
</dbReference>
<name>A0ABP5B832_9MICO</name>
<keyword evidence="1" id="KW-0805">Transcription regulation</keyword>
<evidence type="ECO:0000256" key="2">
    <source>
        <dbReference type="ARBA" id="ARBA00023125"/>
    </source>
</evidence>
<dbReference type="Gene3D" id="1.10.10.10">
    <property type="entry name" value="Winged helix-like DNA-binding domain superfamily/Winged helix DNA-binding domain"/>
    <property type="match status" value="1"/>
</dbReference>
<evidence type="ECO:0000313" key="5">
    <source>
        <dbReference type="EMBL" id="GAA1932791.1"/>
    </source>
</evidence>
<dbReference type="InterPro" id="IPR000792">
    <property type="entry name" value="Tscrpt_reg_LuxR_C"/>
</dbReference>
<evidence type="ECO:0000259" key="4">
    <source>
        <dbReference type="PROSITE" id="PS50043"/>
    </source>
</evidence>
<feature type="domain" description="HTH luxR-type" evidence="4">
    <location>
        <begin position="7"/>
        <end position="72"/>
    </location>
</feature>
<dbReference type="InterPro" id="IPR036388">
    <property type="entry name" value="WH-like_DNA-bd_sf"/>
</dbReference>
<sequence>MSTVDQPVLSAAHLTARERDVLSLMAHGLTNRAIARRLWVSERTVESHVTSVFAKLAISAGADAHRRVLAVLAFVGATPLS</sequence>
<reference evidence="6" key="1">
    <citation type="journal article" date="2019" name="Int. J. Syst. Evol. Microbiol.">
        <title>The Global Catalogue of Microorganisms (GCM) 10K type strain sequencing project: providing services to taxonomists for standard genome sequencing and annotation.</title>
        <authorList>
            <consortium name="The Broad Institute Genomics Platform"/>
            <consortium name="The Broad Institute Genome Sequencing Center for Infectious Disease"/>
            <person name="Wu L."/>
            <person name="Ma J."/>
        </authorList>
    </citation>
    <scope>NUCLEOTIDE SEQUENCE [LARGE SCALE GENOMIC DNA]</scope>
    <source>
        <strain evidence="6">JCM 14900</strain>
    </source>
</reference>
<dbReference type="EMBL" id="BAAAOF010000005">
    <property type="protein sequence ID" value="GAA1932791.1"/>
    <property type="molecule type" value="Genomic_DNA"/>
</dbReference>
<dbReference type="Pfam" id="PF00196">
    <property type="entry name" value="GerE"/>
    <property type="match status" value="1"/>
</dbReference>
<evidence type="ECO:0000256" key="3">
    <source>
        <dbReference type="ARBA" id="ARBA00023163"/>
    </source>
</evidence>
<dbReference type="PRINTS" id="PR00038">
    <property type="entry name" value="HTHLUXR"/>
</dbReference>
<keyword evidence="3" id="KW-0804">Transcription</keyword>
<evidence type="ECO:0000256" key="1">
    <source>
        <dbReference type="ARBA" id="ARBA00023015"/>
    </source>
</evidence>
<dbReference type="Proteomes" id="UP001501343">
    <property type="component" value="Unassembled WGS sequence"/>
</dbReference>
<dbReference type="CDD" id="cd06170">
    <property type="entry name" value="LuxR_C_like"/>
    <property type="match status" value="1"/>
</dbReference>
<comment type="caution">
    <text evidence="5">The sequence shown here is derived from an EMBL/GenBank/DDBJ whole genome shotgun (WGS) entry which is preliminary data.</text>
</comment>
<dbReference type="PROSITE" id="PS50043">
    <property type="entry name" value="HTH_LUXR_2"/>
    <property type="match status" value="1"/>
</dbReference>
<dbReference type="InterPro" id="IPR016032">
    <property type="entry name" value="Sig_transdc_resp-reg_C-effctor"/>
</dbReference>
<keyword evidence="2" id="KW-0238">DNA-binding</keyword>
<dbReference type="PANTHER" id="PTHR44688:SF16">
    <property type="entry name" value="DNA-BINDING TRANSCRIPTIONAL ACTIVATOR DEVR_DOSR"/>
    <property type="match status" value="1"/>
</dbReference>
<proteinExistence type="predicted"/>